<dbReference type="Proteomes" id="UP000053477">
    <property type="component" value="Unassembled WGS sequence"/>
</dbReference>
<accession>A0A0H2RJZ8</accession>
<feature type="domain" description="Peptidase C14 caspase" evidence="5">
    <location>
        <begin position="230"/>
        <end position="514"/>
    </location>
</feature>
<dbReference type="InterPro" id="IPR011600">
    <property type="entry name" value="Pept_C14_caspase"/>
</dbReference>
<evidence type="ECO:0000256" key="1">
    <source>
        <dbReference type="ARBA" id="ARBA00009005"/>
    </source>
</evidence>
<dbReference type="Pfam" id="PF00656">
    <property type="entry name" value="Peptidase_C14"/>
    <property type="match status" value="1"/>
</dbReference>
<keyword evidence="3" id="KW-0645">Protease</keyword>
<dbReference type="InParanoid" id="A0A0H2RJZ8"/>
<comment type="similarity">
    <text evidence="1">Belongs to the peptidase C14B family.</text>
</comment>
<protein>
    <recommendedName>
        <fullName evidence="5">Peptidase C14 caspase domain-containing protein</fullName>
    </recommendedName>
</protein>
<evidence type="ECO:0000256" key="2">
    <source>
        <dbReference type="ARBA" id="ARBA00022703"/>
    </source>
</evidence>
<keyword evidence="2" id="KW-0053">Apoptosis</keyword>
<keyword evidence="3" id="KW-0378">Hydrolase</keyword>
<feature type="compositionally biased region" description="Basic residues" evidence="4">
    <location>
        <begin position="98"/>
        <end position="134"/>
    </location>
</feature>
<keyword evidence="7" id="KW-1185">Reference proteome</keyword>
<evidence type="ECO:0000313" key="6">
    <source>
        <dbReference type="EMBL" id="KLO12325.1"/>
    </source>
</evidence>
<evidence type="ECO:0000259" key="5">
    <source>
        <dbReference type="Pfam" id="PF00656"/>
    </source>
</evidence>
<dbReference type="GO" id="GO:0004197">
    <property type="term" value="F:cysteine-type endopeptidase activity"/>
    <property type="evidence" value="ECO:0007669"/>
    <property type="project" value="InterPro"/>
</dbReference>
<dbReference type="GO" id="GO:0006508">
    <property type="term" value="P:proteolysis"/>
    <property type="evidence" value="ECO:0007669"/>
    <property type="project" value="InterPro"/>
</dbReference>
<evidence type="ECO:0000256" key="4">
    <source>
        <dbReference type="SAM" id="MobiDB-lite"/>
    </source>
</evidence>
<dbReference type="SUPFAM" id="SSF52129">
    <property type="entry name" value="Caspase-like"/>
    <property type="match status" value="1"/>
</dbReference>
<sequence>MWNEQYHHRVRAHSFSGHARSPAMHLGRIPSPNAMTASARQPSPMPPTLAAGPGGFVVPPQANSQRLRTPSPFPPEEPKPRGFFKLTKSYKHSDSSKPHKSRPHTSSHHHHSHSHTHIQTHQTHKHHSHKHGHNNSHSQAPIAHTPPVHSNPYPVPSIPAYQPYRSHSATRLNASPLPPPQHYAPSPNPAVQMPIPHKPPTTLQRFGPEFETPDHRRQQHTFQYSQCNRRKKAVCIGINYYGTKDVLKGAVNDATNVRQFLMKQYGYTRDNIIMLTDSRDENQSRRRLPTRDNIINAMRWLVKDAQPHDSLFFHYSGHGVQVRDKNGDETDGFDEAIVPLDFKREGVIIDDDMHMIMVRPLPLGCRLTALFDSCHSGTALDLPYIYSHRGQIKKPGLAIQAATGYVKAGHSYKPGDIQGIIDAMDGMMGASSKNQTGLPIDTMRLSAADAISLSGCVDSGKSYDTSESGAMSRAFICTLTKNPNQSYAQLLRNLRNILREGKNSQKPQLSSSHPIDTSIKFIA</sequence>
<dbReference type="GO" id="GO:0006915">
    <property type="term" value="P:apoptotic process"/>
    <property type="evidence" value="ECO:0007669"/>
    <property type="project" value="UniProtKB-KW"/>
</dbReference>
<gene>
    <name evidence="6" type="ORF">SCHPADRAFT_425975</name>
</gene>
<proteinExistence type="inferred from homology"/>
<organism evidence="6 7">
    <name type="scientific">Schizopora paradoxa</name>
    <dbReference type="NCBI Taxonomy" id="27342"/>
    <lineage>
        <taxon>Eukaryota</taxon>
        <taxon>Fungi</taxon>
        <taxon>Dikarya</taxon>
        <taxon>Basidiomycota</taxon>
        <taxon>Agaricomycotina</taxon>
        <taxon>Agaricomycetes</taxon>
        <taxon>Hymenochaetales</taxon>
        <taxon>Schizoporaceae</taxon>
        <taxon>Schizopora</taxon>
    </lineage>
</organism>
<dbReference type="PANTHER" id="PTHR48104">
    <property type="entry name" value="METACASPASE-4"/>
    <property type="match status" value="1"/>
</dbReference>
<dbReference type="EMBL" id="KQ085980">
    <property type="protein sequence ID" value="KLO12325.1"/>
    <property type="molecule type" value="Genomic_DNA"/>
</dbReference>
<keyword evidence="3" id="KW-0788">Thiol protease</keyword>
<evidence type="ECO:0000256" key="3">
    <source>
        <dbReference type="ARBA" id="ARBA00022807"/>
    </source>
</evidence>
<evidence type="ECO:0000313" key="7">
    <source>
        <dbReference type="Proteomes" id="UP000053477"/>
    </source>
</evidence>
<feature type="region of interest" description="Disordered" evidence="4">
    <location>
        <begin position="13"/>
        <end position="157"/>
    </location>
</feature>
<dbReference type="GO" id="GO:0005737">
    <property type="term" value="C:cytoplasm"/>
    <property type="evidence" value="ECO:0007669"/>
    <property type="project" value="TreeGrafter"/>
</dbReference>
<dbReference type="AlphaFoldDB" id="A0A0H2RJZ8"/>
<feature type="region of interest" description="Disordered" evidence="4">
    <location>
        <begin position="195"/>
        <end position="220"/>
    </location>
</feature>
<dbReference type="InterPro" id="IPR029030">
    <property type="entry name" value="Caspase-like_dom_sf"/>
</dbReference>
<dbReference type="STRING" id="27342.A0A0H2RJZ8"/>
<dbReference type="OrthoDB" id="3223806at2759"/>
<name>A0A0H2RJZ8_9AGAM</name>
<dbReference type="Gene3D" id="3.40.50.12660">
    <property type="match status" value="1"/>
</dbReference>
<reference evidence="6 7" key="1">
    <citation type="submission" date="2015-04" db="EMBL/GenBank/DDBJ databases">
        <title>Complete genome sequence of Schizopora paradoxa KUC8140, a cosmopolitan wood degrader in East Asia.</title>
        <authorList>
            <consortium name="DOE Joint Genome Institute"/>
            <person name="Min B."/>
            <person name="Park H."/>
            <person name="Jang Y."/>
            <person name="Kim J.-J."/>
            <person name="Kim K.H."/>
            <person name="Pangilinan J."/>
            <person name="Lipzen A."/>
            <person name="Riley R."/>
            <person name="Grigoriev I.V."/>
            <person name="Spatafora J.W."/>
            <person name="Choi I.-G."/>
        </authorList>
    </citation>
    <scope>NUCLEOTIDE SEQUENCE [LARGE SCALE GENOMIC DNA]</scope>
    <source>
        <strain evidence="6 7">KUC8140</strain>
    </source>
</reference>
<dbReference type="PANTHER" id="PTHR48104:SF30">
    <property type="entry name" value="METACASPASE-1"/>
    <property type="match status" value="1"/>
</dbReference>
<dbReference type="InterPro" id="IPR050452">
    <property type="entry name" value="Metacaspase"/>
</dbReference>